<dbReference type="AlphaFoldDB" id="A0A060HXQ4"/>
<dbReference type="Pfam" id="PF00043">
    <property type="entry name" value="GST_C"/>
    <property type="match status" value="1"/>
</dbReference>
<evidence type="ECO:0000313" key="4">
    <source>
        <dbReference type="Proteomes" id="UP000027180"/>
    </source>
</evidence>
<proteinExistence type="predicted"/>
<reference evidence="3 4" key="1">
    <citation type="submission" date="2013-12" db="EMBL/GenBank/DDBJ databases">
        <title>Complete genome sequence of Rhizobium etli bv. mimosae IE4771.</title>
        <authorList>
            <person name="Bustos P."/>
            <person name="Santamaria R.I."/>
            <person name="Lozano L."/>
            <person name="Ormeno-Orrillo E."/>
            <person name="Rogel M.A."/>
            <person name="Romero D."/>
            <person name="Cevallos M.A."/>
            <person name="Martinez-Romero E."/>
            <person name="Gonzalez V."/>
        </authorList>
    </citation>
    <scope>NUCLEOTIDE SEQUENCE [LARGE SCALE GENOMIC DNA]</scope>
    <source>
        <strain evidence="3 4">IE4771</strain>
    </source>
</reference>
<feature type="domain" description="GST C-terminal" evidence="2">
    <location>
        <begin position="95"/>
        <end position="219"/>
    </location>
</feature>
<dbReference type="PROSITE" id="PS50404">
    <property type="entry name" value="GST_NTER"/>
    <property type="match status" value="1"/>
</dbReference>
<dbReference type="InterPro" id="IPR004046">
    <property type="entry name" value="GST_C"/>
</dbReference>
<feature type="domain" description="GST N-terminal" evidence="1">
    <location>
        <begin position="1"/>
        <end position="91"/>
    </location>
</feature>
<dbReference type="RefSeq" id="WP_010054985.1">
    <property type="nucleotide sequence ID" value="NZ_CP006986.1"/>
</dbReference>
<dbReference type="SFLD" id="SFLDS00019">
    <property type="entry name" value="Glutathione_Transferase_(cytos"/>
    <property type="match status" value="1"/>
</dbReference>
<organism evidence="3 4">
    <name type="scientific">Rhizobium etli bv. mimosae str. IE4771</name>
    <dbReference type="NCBI Taxonomy" id="1432050"/>
    <lineage>
        <taxon>Bacteria</taxon>
        <taxon>Pseudomonadati</taxon>
        <taxon>Pseudomonadota</taxon>
        <taxon>Alphaproteobacteria</taxon>
        <taxon>Hyphomicrobiales</taxon>
        <taxon>Rhizobiaceae</taxon>
        <taxon>Rhizobium/Agrobacterium group</taxon>
        <taxon>Rhizobium</taxon>
    </lineage>
</organism>
<dbReference type="OrthoDB" id="9810080at2"/>
<dbReference type="KEGG" id="rei:IE4771_CH01223"/>
<dbReference type="EMBL" id="CP006986">
    <property type="protein sequence ID" value="AIC26372.1"/>
    <property type="molecule type" value="Genomic_DNA"/>
</dbReference>
<keyword evidence="3" id="KW-0808">Transferase</keyword>
<dbReference type="SUPFAM" id="SSF52833">
    <property type="entry name" value="Thioredoxin-like"/>
    <property type="match status" value="1"/>
</dbReference>
<evidence type="ECO:0000259" key="1">
    <source>
        <dbReference type="PROSITE" id="PS50404"/>
    </source>
</evidence>
<gene>
    <name evidence="3" type="ORF">IE4771_CH01223</name>
</gene>
<dbReference type="InterPro" id="IPR036249">
    <property type="entry name" value="Thioredoxin-like_sf"/>
</dbReference>
<dbReference type="Gene3D" id="3.40.30.10">
    <property type="entry name" value="Glutaredoxin"/>
    <property type="match status" value="1"/>
</dbReference>
<dbReference type="PANTHER" id="PTHR44051:SF8">
    <property type="entry name" value="GLUTATHIONE S-TRANSFERASE GSTA"/>
    <property type="match status" value="1"/>
</dbReference>
<dbReference type="PROSITE" id="PS50405">
    <property type="entry name" value="GST_CTER"/>
    <property type="match status" value="1"/>
</dbReference>
<protein>
    <submittedName>
        <fullName evidence="3">Glutathione S-transferase protein</fullName>
        <ecNumber evidence="3">2.5.1.18</ecNumber>
    </submittedName>
</protein>
<dbReference type="Proteomes" id="UP000027180">
    <property type="component" value="Chromosome"/>
</dbReference>
<dbReference type="InterPro" id="IPR036282">
    <property type="entry name" value="Glutathione-S-Trfase_C_sf"/>
</dbReference>
<dbReference type="CDD" id="cd03207">
    <property type="entry name" value="GST_C_8"/>
    <property type="match status" value="1"/>
</dbReference>
<dbReference type="SFLD" id="SFLDG00358">
    <property type="entry name" value="Main_(cytGST)"/>
    <property type="match status" value="1"/>
</dbReference>
<dbReference type="Gene3D" id="1.20.1050.10">
    <property type="match status" value="1"/>
</dbReference>
<dbReference type="SUPFAM" id="SSF47616">
    <property type="entry name" value="GST C-terminal domain-like"/>
    <property type="match status" value="1"/>
</dbReference>
<dbReference type="InterPro" id="IPR010987">
    <property type="entry name" value="Glutathione-S-Trfase_C-like"/>
</dbReference>
<dbReference type="GO" id="GO:0004364">
    <property type="term" value="F:glutathione transferase activity"/>
    <property type="evidence" value="ECO:0007669"/>
    <property type="project" value="UniProtKB-EC"/>
</dbReference>
<dbReference type="Pfam" id="PF13409">
    <property type="entry name" value="GST_N_2"/>
    <property type="match status" value="1"/>
</dbReference>
<dbReference type="EC" id="2.5.1.18" evidence="3"/>
<dbReference type="InterPro" id="IPR040079">
    <property type="entry name" value="Glutathione_S-Trfase"/>
</dbReference>
<dbReference type="PANTHER" id="PTHR44051">
    <property type="entry name" value="GLUTATHIONE S-TRANSFERASE-RELATED"/>
    <property type="match status" value="1"/>
</dbReference>
<evidence type="ECO:0000259" key="2">
    <source>
        <dbReference type="PROSITE" id="PS50405"/>
    </source>
</evidence>
<evidence type="ECO:0000313" key="3">
    <source>
        <dbReference type="EMBL" id="AIC26372.1"/>
    </source>
</evidence>
<dbReference type="HOGENOM" id="CLU_011226_6_4_5"/>
<sequence>MLTIYGVYRSRASRVYWVAEELGLEFRSVPVLQARRLADPLAAEAPLNTHSADFTAVNPMAQIPSIRDGDLVMHESLAITLYLARKHGGPLSGQTVEEDGLLTMWTIWAASQVEPHSVRIVLTYDNGLENSAEGKETIAAACYGLRRPLAALEGHLAGRRWIFGDRFTVADLNIAEVLRYAQSEAALFDAHPNIKAWIERCQSRPAYKAMQAARSKEPIEV</sequence>
<dbReference type="CDD" id="cd03046">
    <property type="entry name" value="GST_N_GTT1_like"/>
    <property type="match status" value="1"/>
</dbReference>
<name>A0A060HXQ4_RHIET</name>
<accession>A0A060HXQ4</accession>
<dbReference type="InterPro" id="IPR004045">
    <property type="entry name" value="Glutathione_S-Trfase_N"/>
</dbReference>